<gene>
    <name evidence="2" type="ORF">SEPMUDRAFT_121192</name>
</gene>
<dbReference type="RefSeq" id="XP_016756528.1">
    <property type="nucleotide sequence ID" value="XM_016901667.1"/>
</dbReference>
<reference evidence="2 3" key="1">
    <citation type="journal article" date="2012" name="PLoS Pathog.">
        <title>Diverse lifestyles and strategies of plant pathogenesis encoded in the genomes of eighteen Dothideomycetes fungi.</title>
        <authorList>
            <person name="Ohm R.A."/>
            <person name="Feau N."/>
            <person name="Henrissat B."/>
            <person name="Schoch C.L."/>
            <person name="Horwitz B.A."/>
            <person name="Barry K.W."/>
            <person name="Condon B.J."/>
            <person name="Copeland A.C."/>
            <person name="Dhillon B."/>
            <person name="Glaser F."/>
            <person name="Hesse C.N."/>
            <person name="Kosti I."/>
            <person name="LaButti K."/>
            <person name="Lindquist E.A."/>
            <person name="Lucas S."/>
            <person name="Salamov A.A."/>
            <person name="Bradshaw R.E."/>
            <person name="Ciuffetti L."/>
            <person name="Hamelin R.C."/>
            <person name="Kema G.H.J."/>
            <person name="Lawrence C."/>
            <person name="Scott J.A."/>
            <person name="Spatafora J.W."/>
            <person name="Turgeon B.G."/>
            <person name="de Wit P.J.G.M."/>
            <person name="Zhong S."/>
            <person name="Goodwin S.B."/>
            <person name="Grigoriev I.V."/>
        </authorList>
    </citation>
    <scope>NUCLEOTIDE SEQUENCE [LARGE SCALE GENOMIC DNA]</scope>
    <source>
        <strain evidence="2 3">SO2202</strain>
    </source>
</reference>
<keyword evidence="3" id="KW-1185">Reference proteome</keyword>
<protein>
    <submittedName>
        <fullName evidence="2">Uncharacterized protein</fullName>
    </submittedName>
</protein>
<sequence>MAWFTDLFLSTLGYDNKEAFYDGAVLPPTSPPWLTWYYGPLRSSIGHDTLRLSQSKAVQGQKAAVLQSRVRTTVETTPVLRRPVFEYPWGTTHHDNLNRKPSTNPRPGKLPPARDQARTWVETTPVLRRYNDMAAFYDGAVLPPISPPWLTWYNGPLRSTGARHITASPAAIHDQGDCRPPETRHARGSRPRQSFEGARHITASPAASHAPGTQASNTAGQHKAVRNAAVAVASELLKSLGGKIPGFFHQDRHLIFDDADFSGSSSAAQTRDDTSRPSRSTAVRYGPMAFEGACAQPDTGRLRRTRRRVRRRSKTGVFGEVGG</sequence>
<dbReference type="HOGENOM" id="CLU_860975_0_0_1"/>
<proteinExistence type="predicted"/>
<feature type="compositionally biased region" description="Polar residues" evidence="1">
    <location>
        <begin position="211"/>
        <end position="220"/>
    </location>
</feature>
<evidence type="ECO:0000256" key="1">
    <source>
        <dbReference type="SAM" id="MobiDB-lite"/>
    </source>
</evidence>
<dbReference type="GeneID" id="27898804"/>
<feature type="compositionally biased region" description="Basic and acidic residues" evidence="1">
    <location>
        <begin position="174"/>
        <end position="185"/>
    </location>
</feature>
<feature type="region of interest" description="Disordered" evidence="1">
    <location>
        <begin position="262"/>
        <end position="281"/>
    </location>
</feature>
<name>M3CW91_SPHMS</name>
<accession>M3CW91</accession>
<dbReference type="Proteomes" id="UP000016931">
    <property type="component" value="Unassembled WGS sequence"/>
</dbReference>
<evidence type="ECO:0000313" key="2">
    <source>
        <dbReference type="EMBL" id="EMF08407.1"/>
    </source>
</evidence>
<dbReference type="EMBL" id="KB456271">
    <property type="protein sequence ID" value="EMF08407.1"/>
    <property type="molecule type" value="Genomic_DNA"/>
</dbReference>
<dbReference type="AlphaFoldDB" id="M3CW91"/>
<feature type="region of interest" description="Disordered" evidence="1">
    <location>
        <begin position="169"/>
        <end position="197"/>
    </location>
</feature>
<organism evidence="2 3">
    <name type="scientific">Sphaerulina musiva (strain SO2202)</name>
    <name type="common">Poplar stem canker fungus</name>
    <name type="synonym">Septoria musiva</name>
    <dbReference type="NCBI Taxonomy" id="692275"/>
    <lineage>
        <taxon>Eukaryota</taxon>
        <taxon>Fungi</taxon>
        <taxon>Dikarya</taxon>
        <taxon>Ascomycota</taxon>
        <taxon>Pezizomycotina</taxon>
        <taxon>Dothideomycetes</taxon>
        <taxon>Dothideomycetidae</taxon>
        <taxon>Mycosphaerellales</taxon>
        <taxon>Mycosphaerellaceae</taxon>
        <taxon>Sphaerulina</taxon>
    </lineage>
</organism>
<feature type="region of interest" description="Disordered" evidence="1">
    <location>
        <begin position="203"/>
        <end position="222"/>
    </location>
</feature>
<evidence type="ECO:0000313" key="3">
    <source>
        <dbReference type="Proteomes" id="UP000016931"/>
    </source>
</evidence>
<feature type="region of interest" description="Disordered" evidence="1">
    <location>
        <begin position="91"/>
        <end position="116"/>
    </location>
</feature>